<reference evidence="1 2" key="1">
    <citation type="submission" date="2019-05" db="EMBL/GenBank/DDBJ databases">
        <title>Mikania micrantha, genome provides insights into the molecular mechanism of rapid growth.</title>
        <authorList>
            <person name="Liu B."/>
        </authorList>
    </citation>
    <scope>NUCLEOTIDE SEQUENCE [LARGE SCALE GENOMIC DNA]</scope>
    <source>
        <strain evidence="1">NLD-2019</strain>
        <tissue evidence="1">Leaf</tissue>
    </source>
</reference>
<keyword evidence="2" id="KW-1185">Reference proteome</keyword>
<dbReference type="AlphaFoldDB" id="A0A5N6P543"/>
<comment type="caution">
    <text evidence="1">The sequence shown here is derived from an EMBL/GenBank/DDBJ whole genome shotgun (WGS) entry which is preliminary data.</text>
</comment>
<protein>
    <submittedName>
        <fullName evidence="1">Uncharacterized protein</fullName>
    </submittedName>
</protein>
<accession>A0A5N6P543</accession>
<organism evidence="1 2">
    <name type="scientific">Mikania micrantha</name>
    <name type="common">bitter vine</name>
    <dbReference type="NCBI Taxonomy" id="192012"/>
    <lineage>
        <taxon>Eukaryota</taxon>
        <taxon>Viridiplantae</taxon>
        <taxon>Streptophyta</taxon>
        <taxon>Embryophyta</taxon>
        <taxon>Tracheophyta</taxon>
        <taxon>Spermatophyta</taxon>
        <taxon>Magnoliopsida</taxon>
        <taxon>eudicotyledons</taxon>
        <taxon>Gunneridae</taxon>
        <taxon>Pentapetalae</taxon>
        <taxon>asterids</taxon>
        <taxon>campanulids</taxon>
        <taxon>Asterales</taxon>
        <taxon>Asteraceae</taxon>
        <taxon>Asteroideae</taxon>
        <taxon>Heliantheae alliance</taxon>
        <taxon>Eupatorieae</taxon>
        <taxon>Mikania</taxon>
    </lineage>
</organism>
<sequence>MERSLKTAFWKQKTFLERLNCLLTCGSKTWEIYETLTGTHGAVSTLGLGKGLFQPSLSSWLHPNLPHSLLNSSWVNVAFSMDKLKEEVDDFVDFTMTYQVGQLQCWWVTSCSTPPGGLSLQLGYSSGAEDEGNGLLWLLLLQLRVSRKGADVVPKWERKKERKD</sequence>
<evidence type="ECO:0000313" key="1">
    <source>
        <dbReference type="EMBL" id="KAD5960719.1"/>
    </source>
</evidence>
<name>A0A5N6P543_9ASTR</name>
<proteinExistence type="predicted"/>
<evidence type="ECO:0000313" key="2">
    <source>
        <dbReference type="Proteomes" id="UP000326396"/>
    </source>
</evidence>
<gene>
    <name evidence="1" type="ORF">E3N88_12191</name>
</gene>
<dbReference type="Proteomes" id="UP000326396">
    <property type="component" value="Linkage Group LG14"/>
</dbReference>
<dbReference type="EMBL" id="SZYD01000006">
    <property type="protein sequence ID" value="KAD5960719.1"/>
    <property type="molecule type" value="Genomic_DNA"/>
</dbReference>